<protein>
    <submittedName>
        <fullName evidence="1">Uncharacterized protein</fullName>
    </submittedName>
</protein>
<evidence type="ECO:0000313" key="1">
    <source>
        <dbReference type="EMBL" id="KAL3797880.1"/>
    </source>
</evidence>
<accession>A0ABD3QIU4</accession>
<gene>
    <name evidence="1" type="ORF">HJC23_006918</name>
</gene>
<dbReference type="Proteomes" id="UP001516023">
    <property type="component" value="Unassembled WGS sequence"/>
</dbReference>
<dbReference type="EMBL" id="JABMIG020000051">
    <property type="protein sequence ID" value="KAL3797880.1"/>
    <property type="molecule type" value="Genomic_DNA"/>
</dbReference>
<comment type="caution">
    <text evidence="1">The sequence shown here is derived from an EMBL/GenBank/DDBJ whole genome shotgun (WGS) entry which is preliminary data.</text>
</comment>
<keyword evidence="2" id="KW-1185">Reference proteome</keyword>
<name>A0ABD3QIU4_9STRA</name>
<evidence type="ECO:0000313" key="2">
    <source>
        <dbReference type="Proteomes" id="UP001516023"/>
    </source>
</evidence>
<proteinExistence type="predicted"/>
<organism evidence="1 2">
    <name type="scientific">Cyclotella cryptica</name>
    <dbReference type="NCBI Taxonomy" id="29204"/>
    <lineage>
        <taxon>Eukaryota</taxon>
        <taxon>Sar</taxon>
        <taxon>Stramenopiles</taxon>
        <taxon>Ochrophyta</taxon>
        <taxon>Bacillariophyta</taxon>
        <taxon>Coscinodiscophyceae</taxon>
        <taxon>Thalassiosirophycidae</taxon>
        <taxon>Stephanodiscales</taxon>
        <taxon>Stephanodiscaceae</taxon>
        <taxon>Cyclotella</taxon>
    </lineage>
</organism>
<sequence>MSDHAMERPEETKGVQWRESSLMNPLETNGTSARKLSLLILALCLFYYLAATRSTLASEELQTMQTRIKQEPLIDTLSCKQIDQIPKQWCLDFSGTPRYVGNTTVQSSIQRYNHRGFEKCLANKTVVFIGDSRVRYQFMHLIGFLKRKCFMKCQDYDIFTDPFGNSSTLDDDCYLIEREYLFGVNDMKASDWRSFYEISTEITGSNLTDSGSQQYSLCDCFRPTPFEAQTTYENRFVKRKTSYGEVNLVYLQNFQDLVRMNKDYPPFSSFWSDHRCKPGECSDSNRTNSFVGDTNSTLWFLPHLNATHVFVSQGWGPWPFAQTVDISCLIQNFESHHPHISTYLISHPLLRSAISDSAISFDENNLECKVKSLDRATMCRDVPKEWFWDNLHVLSIMNEEFNHKLIETICPIAAQS</sequence>
<reference evidence="1 2" key="1">
    <citation type="journal article" date="2020" name="G3 (Bethesda)">
        <title>Improved Reference Genome for Cyclotella cryptica CCMP332, a Model for Cell Wall Morphogenesis, Salinity Adaptation, and Lipid Production in Diatoms (Bacillariophyta).</title>
        <authorList>
            <person name="Roberts W.R."/>
            <person name="Downey K.M."/>
            <person name="Ruck E.C."/>
            <person name="Traller J.C."/>
            <person name="Alverson A.J."/>
        </authorList>
    </citation>
    <scope>NUCLEOTIDE SEQUENCE [LARGE SCALE GENOMIC DNA]</scope>
    <source>
        <strain evidence="1 2">CCMP332</strain>
    </source>
</reference>
<dbReference type="AlphaFoldDB" id="A0ABD3QIU4"/>